<evidence type="ECO:0000313" key="1">
    <source>
        <dbReference type="EMBL" id="KKT63818.1"/>
    </source>
</evidence>
<sequence length="93" mass="10707">MISNSNEEKSAKKTDDFKLSDLCKCGHTYGSHPFLKIRTEGFPMPPAYSCISCKCQKFELSSKYITEDRKQELQQLLVNAVKEKLRNKSENNE</sequence>
<dbReference type="AlphaFoldDB" id="A0A0G1IXT9"/>
<evidence type="ECO:0000313" key="2">
    <source>
        <dbReference type="Proteomes" id="UP000033945"/>
    </source>
</evidence>
<dbReference type="EMBL" id="LCIT01000001">
    <property type="protein sequence ID" value="KKT63818.1"/>
    <property type="molecule type" value="Genomic_DNA"/>
</dbReference>
<gene>
    <name evidence="1" type="ORF">UW55_C0001G0111</name>
</gene>
<comment type="caution">
    <text evidence="1">The sequence shown here is derived from an EMBL/GenBank/DDBJ whole genome shotgun (WGS) entry which is preliminary data.</text>
</comment>
<name>A0A0G1IXT9_9BACT</name>
<dbReference type="Proteomes" id="UP000033945">
    <property type="component" value="Unassembled WGS sequence"/>
</dbReference>
<organism evidence="1 2">
    <name type="scientific">Candidatus Giovannonibacteria bacterium GW2011_GWA2_44_26</name>
    <dbReference type="NCBI Taxonomy" id="1618648"/>
    <lineage>
        <taxon>Bacteria</taxon>
        <taxon>Candidatus Giovannoniibacteriota</taxon>
    </lineage>
</organism>
<reference evidence="1 2" key="1">
    <citation type="journal article" date="2015" name="Nature">
        <title>rRNA introns, odd ribosomes, and small enigmatic genomes across a large radiation of phyla.</title>
        <authorList>
            <person name="Brown C.T."/>
            <person name="Hug L.A."/>
            <person name="Thomas B.C."/>
            <person name="Sharon I."/>
            <person name="Castelle C.J."/>
            <person name="Singh A."/>
            <person name="Wilkins M.J."/>
            <person name="Williams K.H."/>
            <person name="Banfield J.F."/>
        </authorList>
    </citation>
    <scope>NUCLEOTIDE SEQUENCE [LARGE SCALE GENOMIC DNA]</scope>
</reference>
<accession>A0A0G1IXT9</accession>
<protein>
    <submittedName>
        <fullName evidence="1">Uncharacterized protein</fullName>
    </submittedName>
</protein>
<proteinExistence type="predicted"/>